<dbReference type="SMART" id="SM00388">
    <property type="entry name" value="HisKA"/>
    <property type="match status" value="1"/>
</dbReference>
<dbReference type="SMART" id="SM00387">
    <property type="entry name" value="HATPase_c"/>
    <property type="match status" value="1"/>
</dbReference>
<dbReference type="InterPro" id="IPR036890">
    <property type="entry name" value="HATPase_C_sf"/>
</dbReference>
<evidence type="ECO:0000256" key="3">
    <source>
        <dbReference type="ARBA" id="ARBA00012438"/>
    </source>
</evidence>
<dbReference type="EMBL" id="FQZD01000007">
    <property type="protein sequence ID" value="SHI80130.1"/>
    <property type="molecule type" value="Genomic_DNA"/>
</dbReference>
<accession>A0A1M6E423</accession>
<dbReference type="CDD" id="cd00082">
    <property type="entry name" value="HisKA"/>
    <property type="match status" value="1"/>
</dbReference>
<evidence type="ECO:0000313" key="13">
    <source>
        <dbReference type="EMBL" id="SHI80130.1"/>
    </source>
</evidence>
<dbReference type="InterPro" id="IPR005467">
    <property type="entry name" value="His_kinase_dom"/>
</dbReference>
<feature type="domain" description="Histidine kinase" evidence="12">
    <location>
        <begin position="203"/>
        <end position="419"/>
    </location>
</feature>
<dbReference type="InterPro" id="IPR003661">
    <property type="entry name" value="HisK_dim/P_dom"/>
</dbReference>
<dbReference type="PROSITE" id="PS50109">
    <property type="entry name" value="HIS_KIN"/>
    <property type="match status" value="1"/>
</dbReference>
<organism evidence="13 14">
    <name type="scientific">Propionispora hippei DSM 15287</name>
    <dbReference type="NCBI Taxonomy" id="1123003"/>
    <lineage>
        <taxon>Bacteria</taxon>
        <taxon>Bacillati</taxon>
        <taxon>Bacillota</taxon>
        <taxon>Negativicutes</taxon>
        <taxon>Selenomonadales</taxon>
        <taxon>Sporomusaceae</taxon>
        <taxon>Propionispora</taxon>
    </lineage>
</organism>
<evidence type="ECO:0000256" key="2">
    <source>
        <dbReference type="ARBA" id="ARBA00004370"/>
    </source>
</evidence>
<feature type="transmembrane region" description="Helical" evidence="11">
    <location>
        <begin position="12"/>
        <end position="34"/>
    </location>
</feature>
<comment type="catalytic activity">
    <reaction evidence="1">
        <text>ATP + protein L-histidine = ADP + protein N-phospho-L-histidine.</text>
        <dbReference type="EC" id="2.7.13.3"/>
    </reaction>
</comment>
<keyword evidence="10 11" id="KW-0472">Membrane</keyword>
<keyword evidence="4" id="KW-0597">Phosphoprotein</keyword>
<dbReference type="InterPro" id="IPR003594">
    <property type="entry name" value="HATPase_dom"/>
</dbReference>
<gene>
    <name evidence="13" type="ORF">SAMN02745170_01120</name>
</gene>
<keyword evidence="5" id="KW-0808">Transferase</keyword>
<dbReference type="Pfam" id="PF00512">
    <property type="entry name" value="HisKA"/>
    <property type="match status" value="1"/>
</dbReference>
<evidence type="ECO:0000259" key="12">
    <source>
        <dbReference type="PROSITE" id="PS50109"/>
    </source>
</evidence>
<protein>
    <recommendedName>
        <fullName evidence="3">histidine kinase</fullName>
        <ecNumber evidence="3">2.7.13.3</ecNumber>
    </recommendedName>
</protein>
<keyword evidence="7 13" id="KW-0418">Kinase</keyword>
<dbReference type="AlphaFoldDB" id="A0A1M6E423"/>
<evidence type="ECO:0000256" key="9">
    <source>
        <dbReference type="ARBA" id="ARBA00023012"/>
    </source>
</evidence>
<reference evidence="13 14" key="1">
    <citation type="submission" date="2016-11" db="EMBL/GenBank/DDBJ databases">
        <authorList>
            <person name="Varghese N."/>
            <person name="Submissions S."/>
        </authorList>
    </citation>
    <scope>NUCLEOTIDE SEQUENCE [LARGE SCALE GENOMIC DNA]</scope>
    <source>
        <strain evidence="13 14">DSM 15287</strain>
    </source>
</reference>
<keyword evidence="9" id="KW-0902">Two-component regulatory system</keyword>
<keyword evidence="14" id="KW-1185">Reference proteome</keyword>
<dbReference type="Gene3D" id="3.30.565.10">
    <property type="entry name" value="Histidine kinase-like ATPase, C-terminal domain"/>
    <property type="match status" value="1"/>
</dbReference>
<evidence type="ECO:0000256" key="4">
    <source>
        <dbReference type="ARBA" id="ARBA00022553"/>
    </source>
</evidence>
<comment type="subcellular location">
    <subcellularLocation>
        <location evidence="2">Membrane</location>
    </subcellularLocation>
</comment>
<evidence type="ECO:0000256" key="6">
    <source>
        <dbReference type="ARBA" id="ARBA00022692"/>
    </source>
</evidence>
<dbReference type="SUPFAM" id="SSF55874">
    <property type="entry name" value="ATPase domain of HSP90 chaperone/DNA topoisomerase II/histidine kinase"/>
    <property type="match status" value="1"/>
</dbReference>
<dbReference type="PRINTS" id="PR00344">
    <property type="entry name" value="BCTRLSENSOR"/>
</dbReference>
<proteinExistence type="predicted"/>
<dbReference type="EC" id="2.7.13.3" evidence="3"/>
<dbReference type="FunFam" id="3.30.565.10:FF:000006">
    <property type="entry name" value="Sensor histidine kinase WalK"/>
    <property type="match status" value="1"/>
</dbReference>
<dbReference type="SUPFAM" id="SSF47384">
    <property type="entry name" value="Homodimeric domain of signal transducing histidine kinase"/>
    <property type="match status" value="1"/>
</dbReference>
<sequence length="420" mass="47499">MNMFIRTLRRLTIFISLVFLLIFGMYILVLYGYFSHRLFDNIDEAMRIHANSFRLVDGEPVAIGQPIFDPRIVLLLRGDDGRTIDLNPYRTPRELAHLREITATVETGELQMREYAGHTYRMMRWPYAYDPQYNADRSFRLQSVIVVSIVDSEVQLLNNLLWISLLGVTTGTCCIVLASYFIARRAMVPVQTAWERQRQFVADASHELRSPVTGIYSNAELLLRHPEHSVQEESRRIYSIMKEAMRMTRLISSLLTLARADANTEMPMTVISVSEVVGEVLELFTAVGEAQGIDCVAEVKPGIRARGNKDRLHQLLVILLDNAFKYTQQGGSVVVTCRQEGRQVLLSVRDTGIGMAPELLPRIFDRFFRADKTRSRETGGTGLGLAIAKWIVDMHGGKLQVASKPGEGTIFTVFLQAEKA</sequence>
<dbReference type="FunFam" id="1.10.287.130:FF:000001">
    <property type="entry name" value="Two-component sensor histidine kinase"/>
    <property type="match status" value="1"/>
</dbReference>
<dbReference type="Gene3D" id="1.10.287.130">
    <property type="match status" value="1"/>
</dbReference>
<dbReference type="GO" id="GO:0000155">
    <property type="term" value="F:phosphorelay sensor kinase activity"/>
    <property type="evidence" value="ECO:0007669"/>
    <property type="project" value="InterPro"/>
</dbReference>
<dbReference type="PANTHER" id="PTHR45436">
    <property type="entry name" value="SENSOR HISTIDINE KINASE YKOH"/>
    <property type="match status" value="1"/>
</dbReference>
<dbReference type="InterPro" id="IPR004358">
    <property type="entry name" value="Sig_transdc_His_kin-like_C"/>
</dbReference>
<name>A0A1M6E423_9FIRM</name>
<dbReference type="CDD" id="cd00075">
    <property type="entry name" value="HATPase"/>
    <property type="match status" value="1"/>
</dbReference>
<dbReference type="GO" id="GO:0005886">
    <property type="term" value="C:plasma membrane"/>
    <property type="evidence" value="ECO:0007669"/>
    <property type="project" value="TreeGrafter"/>
</dbReference>
<dbReference type="PANTHER" id="PTHR45436:SF5">
    <property type="entry name" value="SENSOR HISTIDINE KINASE TRCS"/>
    <property type="match status" value="1"/>
</dbReference>
<evidence type="ECO:0000256" key="7">
    <source>
        <dbReference type="ARBA" id="ARBA00022777"/>
    </source>
</evidence>
<keyword evidence="6 11" id="KW-0812">Transmembrane</keyword>
<dbReference type="Proteomes" id="UP000322917">
    <property type="component" value="Unassembled WGS sequence"/>
</dbReference>
<evidence type="ECO:0000256" key="10">
    <source>
        <dbReference type="ARBA" id="ARBA00023136"/>
    </source>
</evidence>
<evidence type="ECO:0000313" key="14">
    <source>
        <dbReference type="Proteomes" id="UP000322917"/>
    </source>
</evidence>
<dbReference type="InterPro" id="IPR050428">
    <property type="entry name" value="TCS_sensor_his_kinase"/>
</dbReference>
<feature type="transmembrane region" description="Helical" evidence="11">
    <location>
        <begin position="160"/>
        <end position="183"/>
    </location>
</feature>
<evidence type="ECO:0000256" key="11">
    <source>
        <dbReference type="SAM" id="Phobius"/>
    </source>
</evidence>
<evidence type="ECO:0000256" key="5">
    <source>
        <dbReference type="ARBA" id="ARBA00022679"/>
    </source>
</evidence>
<keyword evidence="8 11" id="KW-1133">Transmembrane helix</keyword>
<dbReference type="Pfam" id="PF02518">
    <property type="entry name" value="HATPase_c"/>
    <property type="match status" value="1"/>
</dbReference>
<dbReference type="InterPro" id="IPR036097">
    <property type="entry name" value="HisK_dim/P_sf"/>
</dbReference>
<evidence type="ECO:0000256" key="8">
    <source>
        <dbReference type="ARBA" id="ARBA00022989"/>
    </source>
</evidence>
<evidence type="ECO:0000256" key="1">
    <source>
        <dbReference type="ARBA" id="ARBA00000085"/>
    </source>
</evidence>